<dbReference type="SMART" id="SM00257">
    <property type="entry name" value="LysM"/>
    <property type="match status" value="4"/>
</dbReference>
<feature type="compositionally biased region" description="Low complexity" evidence="1">
    <location>
        <begin position="453"/>
        <end position="488"/>
    </location>
</feature>
<dbReference type="InterPro" id="IPR016047">
    <property type="entry name" value="M23ase_b-sheet_dom"/>
</dbReference>
<dbReference type="PROSITE" id="PS51257">
    <property type="entry name" value="PROKAR_LIPOPROTEIN"/>
    <property type="match status" value="1"/>
</dbReference>
<feature type="region of interest" description="Disordered" evidence="1">
    <location>
        <begin position="225"/>
        <end position="258"/>
    </location>
</feature>
<gene>
    <name evidence="4" type="ORF">DJ021_15040</name>
</gene>
<dbReference type="CDD" id="cd00118">
    <property type="entry name" value="LysM"/>
    <property type="match status" value="4"/>
</dbReference>
<dbReference type="CDD" id="cd12797">
    <property type="entry name" value="M23_peptidase"/>
    <property type="match status" value="1"/>
</dbReference>
<feature type="compositionally biased region" description="Basic and acidic residues" evidence="1">
    <location>
        <begin position="402"/>
        <end position="416"/>
    </location>
</feature>
<feature type="compositionally biased region" description="Pro residues" evidence="1">
    <location>
        <begin position="46"/>
        <end position="56"/>
    </location>
</feature>
<feature type="domain" description="LysM" evidence="3">
    <location>
        <begin position="280"/>
        <end position="323"/>
    </location>
</feature>
<dbReference type="Gene3D" id="2.70.70.10">
    <property type="entry name" value="Glucose Permease (Domain IIA)"/>
    <property type="match status" value="1"/>
</dbReference>
<protein>
    <submittedName>
        <fullName evidence="4">Peptidase M24</fullName>
    </submittedName>
</protein>
<sequence>MTHFLQRTTLIALATGALGACSTASPDDGLRPNFPIRTPQAQAAPAPAPATAPPPAPRDEPMVQTRPAAPVESRPLAPLAQPRPAPPPAPSFKTVTTRSVTGKVVEVEGKAVSYEVKKGDNLEKIARKLDTTVEQLKDDNGLKKGVIHPGQTLEGPRSTAKAYVAGAGDTLFAIGRRFGVSAEALRDENDLSRNASIRAGQKIRLPDGYHDKGAITSTSRVQVAGTADSEPAAIPMRDVVDPPRASGRSAAPQAASAPTFKTVTTRSVTGKVVEVEGPAVSYEVKKGDNLEKIARKLDTTVDALKDDNKLKKSAIQPGQTLKGPRTTAKAYVAGSGDTLAAIGKRFGVSVEDLRSENDLGRNASVRPGQKIRLPDGYRDKGPITSSTRVAIAAPVETAPEPRPTEPRRPESRRPEPRPYVPLPVNQPATPAPAMPAPSTAAPSTPTPRPYTPPVTSAPRPYSPPTTTTTAPRPYTPGVPSGTPAAAPTSAPPPSDAQISELGRGRFIWPLQGQMISDFGPKGAGQRNDGINVSAKAGDPVRAAAAGDVVYAGDQVPGFGNLVLIKHPDGWVTAYGHLSHVDVKMQQKVAQGQQIGQAGATGGVSEPQLHFEVRFAPSPLERARPIDPKLVLPK</sequence>
<dbReference type="InterPro" id="IPR036779">
    <property type="entry name" value="LysM_dom_sf"/>
</dbReference>
<dbReference type="InterPro" id="IPR011055">
    <property type="entry name" value="Dup_hybrid_motif"/>
</dbReference>
<feature type="region of interest" description="Disordered" evidence="1">
    <location>
        <begin position="359"/>
        <end position="496"/>
    </location>
</feature>
<dbReference type="RefSeq" id="WP_111458322.1">
    <property type="nucleotide sequence ID" value="NZ_QFYP01000001.1"/>
</dbReference>
<dbReference type="PROSITE" id="PS51782">
    <property type="entry name" value="LYSM"/>
    <property type="match status" value="4"/>
</dbReference>
<evidence type="ECO:0000259" key="3">
    <source>
        <dbReference type="PROSITE" id="PS51782"/>
    </source>
</evidence>
<feature type="compositionally biased region" description="Basic and acidic residues" evidence="1">
    <location>
        <begin position="372"/>
        <end position="381"/>
    </location>
</feature>
<feature type="region of interest" description="Disordered" evidence="1">
    <location>
        <begin position="29"/>
        <end position="95"/>
    </location>
</feature>
<evidence type="ECO:0000256" key="2">
    <source>
        <dbReference type="SAM" id="SignalP"/>
    </source>
</evidence>
<feature type="compositionally biased region" description="Pro residues" evidence="1">
    <location>
        <begin position="81"/>
        <end position="90"/>
    </location>
</feature>
<dbReference type="InterPro" id="IPR018392">
    <property type="entry name" value="LysM"/>
</dbReference>
<evidence type="ECO:0000256" key="1">
    <source>
        <dbReference type="SAM" id="MobiDB-lite"/>
    </source>
</evidence>
<feature type="domain" description="LysM" evidence="3">
    <location>
        <begin position="161"/>
        <end position="205"/>
    </location>
</feature>
<dbReference type="Pfam" id="PF01551">
    <property type="entry name" value="Peptidase_M23"/>
    <property type="match status" value="1"/>
</dbReference>
<feature type="domain" description="LysM" evidence="3">
    <location>
        <begin position="329"/>
        <end position="373"/>
    </location>
</feature>
<dbReference type="PANTHER" id="PTHR21666:SF270">
    <property type="entry name" value="MUREIN HYDROLASE ACTIVATOR ENVC"/>
    <property type="match status" value="1"/>
</dbReference>
<dbReference type="GO" id="GO:0004222">
    <property type="term" value="F:metalloendopeptidase activity"/>
    <property type="evidence" value="ECO:0007669"/>
    <property type="project" value="TreeGrafter"/>
</dbReference>
<keyword evidence="5" id="KW-1185">Reference proteome</keyword>
<proteinExistence type="predicted"/>
<accession>A0A328B0X1</accession>
<keyword evidence="2" id="KW-0732">Signal</keyword>
<dbReference type="AlphaFoldDB" id="A0A328B0X1"/>
<organism evidence="4 5">
    <name type="scientific">Phenylobacterium hankyongense</name>
    <dbReference type="NCBI Taxonomy" id="1813876"/>
    <lineage>
        <taxon>Bacteria</taxon>
        <taxon>Pseudomonadati</taxon>
        <taxon>Pseudomonadota</taxon>
        <taxon>Alphaproteobacteria</taxon>
        <taxon>Caulobacterales</taxon>
        <taxon>Caulobacteraceae</taxon>
        <taxon>Phenylobacterium</taxon>
    </lineage>
</organism>
<evidence type="ECO:0000313" key="5">
    <source>
        <dbReference type="Proteomes" id="UP000249842"/>
    </source>
</evidence>
<comment type="caution">
    <text evidence="4">The sequence shown here is derived from an EMBL/GenBank/DDBJ whole genome shotgun (WGS) entry which is preliminary data.</text>
</comment>
<dbReference type="PANTHER" id="PTHR21666">
    <property type="entry name" value="PEPTIDASE-RELATED"/>
    <property type="match status" value="1"/>
</dbReference>
<evidence type="ECO:0000313" key="4">
    <source>
        <dbReference type="EMBL" id="RAK61030.1"/>
    </source>
</evidence>
<dbReference type="Gene3D" id="3.10.350.10">
    <property type="entry name" value="LysM domain"/>
    <property type="match status" value="4"/>
</dbReference>
<feature type="chain" id="PRO_5016333943" evidence="2">
    <location>
        <begin position="20"/>
        <end position="633"/>
    </location>
</feature>
<name>A0A328B0X1_9CAUL</name>
<dbReference type="EMBL" id="QFYP01000001">
    <property type="protein sequence ID" value="RAK61030.1"/>
    <property type="molecule type" value="Genomic_DNA"/>
</dbReference>
<reference evidence="5" key="1">
    <citation type="submission" date="2018-05" db="EMBL/GenBank/DDBJ databases">
        <authorList>
            <person name="Li X."/>
        </authorList>
    </citation>
    <scope>NUCLEOTIDE SEQUENCE [LARGE SCALE GENOMIC DNA]</scope>
    <source>
        <strain evidence="5">HKS-05</strain>
    </source>
</reference>
<dbReference type="Proteomes" id="UP000249842">
    <property type="component" value="Unassembled WGS sequence"/>
</dbReference>
<dbReference type="SUPFAM" id="SSF54106">
    <property type="entry name" value="LysM domain"/>
    <property type="match status" value="4"/>
</dbReference>
<feature type="signal peptide" evidence="2">
    <location>
        <begin position="1"/>
        <end position="19"/>
    </location>
</feature>
<dbReference type="SUPFAM" id="SSF51261">
    <property type="entry name" value="Duplicated hybrid motif"/>
    <property type="match status" value="1"/>
</dbReference>
<feature type="domain" description="LysM" evidence="3">
    <location>
        <begin position="112"/>
        <end position="155"/>
    </location>
</feature>
<dbReference type="OrthoDB" id="9795421at2"/>
<dbReference type="Pfam" id="PF01476">
    <property type="entry name" value="LysM"/>
    <property type="match status" value="4"/>
</dbReference>
<dbReference type="PRINTS" id="PR01217">
    <property type="entry name" value="PRICHEXTENSN"/>
</dbReference>
<dbReference type="InterPro" id="IPR050570">
    <property type="entry name" value="Cell_wall_metabolism_enzyme"/>
</dbReference>